<dbReference type="InterPro" id="IPR033121">
    <property type="entry name" value="PEPTIDASE_A1"/>
</dbReference>
<comment type="similarity">
    <text evidence="2">Belongs to the peptidase A1 family.</text>
</comment>
<keyword evidence="5" id="KW-0732">Signal</keyword>
<evidence type="ECO:0000256" key="6">
    <source>
        <dbReference type="ARBA" id="ARBA00022750"/>
    </source>
</evidence>
<dbReference type="Gene3D" id="2.40.70.10">
    <property type="entry name" value="Acid Proteases"/>
    <property type="match status" value="2"/>
</dbReference>
<feature type="compositionally biased region" description="Low complexity" evidence="10">
    <location>
        <begin position="356"/>
        <end position="370"/>
    </location>
</feature>
<reference evidence="12" key="1">
    <citation type="journal article" date="2020" name="Fungal Divers.">
        <title>Resolving the Mortierellaceae phylogeny through synthesis of multi-gene phylogenetics and phylogenomics.</title>
        <authorList>
            <person name="Vandepol N."/>
            <person name="Liber J."/>
            <person name="Desiro A."/>
            <person name="Na H."/>
            <person name="Kennedy M."/>
            <person name="Barry K."/>
            <person name="Grigoriev I.V."/>
            <person name="Miller A.N."/>
            <person name="O'Donnell K."/>
            <person name="Stajich J.E."/>
            <person name="Bonito G."/>
        </authorList>
    </citation>
    <scope>NUCLEOTIDE SEQUENCE</scope>
    <source>
        <strain evidence="12">NVP60</strain>
    </source>
</reference>
<gene>
    <name evidence="12" type="primary">PGA5</name>
    <name evidence="12" type="ORF">BGZ97_000793</name>
</gene>
<dbReference type="GO" id="GO:0004190">
    <property type="term" value="F:aspartic-type endopeptidase activity"/>
    <property type="evidence" value="ECO:0007669"/>
    <property type="project" value="UniProtKB-KW"/>
</dbReference>
<keyword evidence="7" id="KW-0378">Hydrolase</keyword>
<dbReference type="FunFam" id="2.40.70.10:FF:000115">
    <property type="entry name" value="Lysosomal aspartic protease"/>
    <property type="match status" value="1"/>
</dbReference>
<evidence type="ECO:0000256" key="5">
    <source>
        <dbReference type="ARBA" id="ARBA00022729"/>
    </source>
</evidence>
<dbReference type="Pfam" id="PF05742">
    <property type="entry name" value="TANGO2"/>
    <property type="match status" value="2"/>
</dbReference>
<name>A0A9P6UJY8_9FUNG</name>
<feature type="compositionally biased region" description="Polar residues" evidence="10">
    <location>
        <begin position="525"/>
        <end position="537"/>
    </location>
</feature>
<dbReference type="InterPro" id="IPR008551">
    <property type="entry name" value="TANGO2"/>
</dbReference>
<dbReference type="GO" id="GO:0006508">
    <property type="term" value="P:proteolysis"/>
    <property type="evidence" value="ECO:0007669"/>
    <property type="project" value="UniProtKB-KW"/>
</dbReference>
<feature type="disulfide bond" evidence="9">
    <location>
        <begin position="20"/>
        <end position="26"/>
    </location>
</feature>
<dbReference type="Pfam" id="PF00026">
    <property type="entry name" value="Asp"/>
    <property type="match status" value="1"/>
</dbReference>
<feature type="region of interest" description="Disordered" evidence="10">
    <location>
        <begin position="356"/>
        <end position="386"/>
    </location>
</feature>
<feature type="domain" description="Peptidase A1" evidence="11">
    <location>
        <begin position="1"/>
        <end position="318"/>
    </location>
</feature>
<dbReference type="EMBL" id="JAAAIN010001152">
    <property type="protein sequence ID" value="KAG0306317.1"/>
    <property type="molecule type" value="Genomic_DNA"/>
</dbReference>
<dbReference type="PROSITE" id="PS51767">
    <property type="entry name" value="PEPTIDASE_A1"/>
    <property type="match status" value="1"/>
</dbReference>
<feature type="active site" evidence="8">
    <location>
        <position position="7"/>
    </location>
</feature>
<dbReference type="CDD" id="cd05471">
    <property type="entry name" value="pepsin_like"/>
    <property type="match status" value="1"/>
</dbReference>
<dbReference type="InterPro" id="IPR001461">
    <property type="entry name" value="Aspartic_peptidase_A1"/>
</dbReference>
<dbReference type="SUPFAM" id="SSF50630">
    <property type="entry name" value="Acid proteases"/>
    <property type="match status" value="1"/>
</dbReference>
<evidence type="ECO:0000256" key="2">
    <source>
        <dbReference type="ARBA" id="ARBA00007447"/>
    </source>
</evidence>
<dbReference type="EC" id="3.4.23.21" evidence="3"/>
<evidence type="ECO:0000313" key="13">
    <source>
        <dbReference type="Proteomes" id="UP000823405"/>
    </source>
</evidence>
<evidence type="ECO:0000256" key="1">
    <source>
        <dbReference type="ARBA" id="ARBA00001130"/>
    </source>
</evidence>
<evidence type="ECO:0000313" key="12">
    <source>
        <dbReference type="EMBL" id="KAG0306317.1"/>
    </source>
</evidence>
<evidence type="ECO:0000256" key="10">
    <source>
        <dbReference type="SAM" id="MobiDB-lite"/>
    </source>
</evidence>
<dbReference type="PANTHER" id="PTHR47966">
    <property type="entry name" value="BETA-SITE APP-CLEAVING ENZYME, ISOFORM A-RELATED"/>
    <property type="match status" value="1"/>
</dbReference>
<accession>A0A9P6UJY8</accession>
<dbReference type="PANTHER" id="PTHR47966:SF51">
    <property type="entry name" value="BETA-SITE APP-CLEAVING ENZYME, ISOFORM A-RELATED"/>
    <property type="match status" value="1"/>
</dbReference>
<evidence type="ECO:0000256" key="4">
    <source>
        <dbReference type="ARBA" id="ARBA00022670"/>
    </source>
</evidence>
<evidence type="ECO:0000256" key="8">
    <source>
        <dbReference type="PIRSR" id="PIRSR601461-1"/>
    </source>
</evidence>
<feature type="compositionally biased region" description="Polar residues" evidence="10">
    <location>
        <begin position="503"/>
        <end position="515"/>
    </location>
</feature>
<feature type="active site" evidence="8">
    <location>
        <position position="212"/>
    </location>
</feature>
<evidence type="ECO:0000259" key="11">
    <source>
        <dbReference type="PROSITE" id="PS51767"/>
    </source>
</evidence>
<sequence length="808" mass="88528">MFKLDMDTGSSDLWIPSMKCDHDRKCAQHSRFDPSLSSTVTELKTPWKIAYGDGSTVSGHLAIDRLEFSEITVENQLFGLADRESNSFLEDVVDGVFGLGFPSLSAMVLEDQKAAEAKVRGPISNTVLSSILSHELIPAPVFGVWLGNGDGEGTDANGGDGEFIFGSIDSSRFEGELTFLPITHPRYWQVQVDGVQLDGIGDLSIKGDTIIDTGTTLLVFPIAQAKKINKALGAKSDPWEGWILPCNSNQEGSLDFTMGGSLFSVRRRDLVREKVPQHAGWCYSAVTTTPGDTIIFGDVFIRNNYCVFDVQHMTIGIAPVKRRVLASNRDEYLERETSRANFWDLDPVLSKAIRQSSSASSIDTDSSDTAPVPAPTSSQRPSPVGVLTGQDLQASQAINYTIQELFSFSSSNQEQGGQEQLVLTLDTKDIPGTWLGMTTHGDFVALTNFRESMEYMAMKRDPKLSRGKVCGEFLVTMAAAHHKVEEDEGNEDQDQDRAVVDSAQGSETETGSGDVSGSADEIVNGSGSTEKNWNRSTKGSRRVLVGKNQAEKWIRRRAVGWEDEFEGLNLLVVQNAGDHQVVGGNRLGSELIVFNSNTPDDTITVDAGRIEEGSVVGVSNSVFSKPWTKVKLGVKALENVLNQSINLFGTASRASYTSNNSNSESDFDDDTREIAWLVINMLTLLRTITHPFPEEDSTDSPKLLAGLSERVFVPRIALGGMEYGTRSSTIALFGREKGGVAVFVEKVWYSDKDVVTGERTAYAPDSAEGLHWWQGRVGQPRQQWRLVVGDDLENLLQSARDIRPYDRS</sequence>
<dbReference type="InterPro" id="IPR034164">
    <property type="entry name" value="Pepsin-like_dom"/>
</dbReference>
<proteinExistence type="inferred from homology"/>
<evidence type="ECO:0000256" key="7">
    <source>
        <dbReference type="ARBA" id="ARBA00022801"/>
    </source>
</evidence>
<dbReference type="OrthoDB" id="15189at2759"/>
<keyword evidence="13" id="KW-1185">Reference proteome</keyword>
<keyword evidence="4" id="KW-0645">Protease</keyword>
<feature type="region of interest" description="Disordered" evidence="10">
    <location>
        <begin position="483"/>
        <end position="540"/>
    </location>
</feature>
<dbReference type="Proteomes" id="UP000823405">
    <property type="component" value="Unassembled WGS sequence"/>
</dbReference>
<dbReference type="InterPro" id="IPR021109">
    <property type="entry name" value="Peptidase_aspartic_dom_sf"/>
</dbReference>
<evidence type="ECO:0000256" key="9">
    <source>
        <dbReference type="PIRSR" id="PIRSR601461-2"/>
    </source>
</evidence>
<comment type="catalytic activity">
    <reaction evidence="1">
        <text>Hydrolysis of proteins with broad specificity similar to that of pepsin A, preferring hydrophobic residues at P1 and P1'. Clots milk and activates trypsinogen. Does not cleave 4-Gln-|-His-5, but does cleave 10-His-|-Leu-11 and 12-Val-|-Glu-13 in B chain of insulin.</text>
        <dbReference type="EC" id="3.4.23.21"/>
    </reaction>
</comment>
<dbReference type="AlphaFoldDB" id="A0A9P6UJY8"/>
<keyword evidence="6" id="KW-0064">Aspartyl protease</keyword>
<comment type="caution">
    <text evidence="12">The sequence shown here is derived from an EMBL/GenBank/DDBJ whole genome shotgun (WGS) entry which is preliminary data.</text>
</comment>
<keyword evidence="9" id="KW-1015">Disulfide bond</keyword>
<evidence type="ECO:0000256" key="3">
    <source>
        <dbReference type="ARBA" id="ARBA00013205"/>
    </source>
</evidence>
<protein>
    <recommendedName>
        <fullName evidence="3">rhizopuspepsin</fullName>
        <ecNumber evidence="3">3.4.23.21</ecNumber>
    </recommendedName>
</protein>
<dbReference type="PRINTS" id="PR00792">
    <property type="entry name" value="PEPSIN"/>
</dbReference>
<organism evidence="12 13">
    <name type="scientific">Linnemannia gamsii</name>
    <dbReference type="NCBI Taxonomy" id="64522"/>
    <lineage>
        <taxon>Eukaryota</taxon>
        <taxon>Fungi</taxon>
        <taxon>Fungi incertae sedis</taxon>
        <taxon>Mucoromycota</taxon>
        <taxon>Mortierellomycotina</taxon>
        <taxon>Mortierellomycetes</taxon>
        <taxon>Mortierellales</taxon>
        <taxon>Mortierellaceae</taxon>
        <taxon>Linnemannia</taxon>
    </lineage>
</organism>